<proteinExistence type="predicted"/>
<evidence type="ECO:0000259" key="3">
    <source>
        <dbReference type="Pfam" id="PF24042"/>
    </source>
</evidence>
<dbReference type="RefSeq" id="WP_338004576.1">
    <property type="nucleotide sequence ID" value="NZ_JAOPKA010000010.1"/>
</dbReference>
<feature type="compositionally biased region" description="Low complexity" evidence="1">
    <location>
        <begin position="416"/>
        <end position="447"/>
    </location>
</feature>
<dbReference type="Pfam" id="PF24038">
    <property type="entry name" value="DUF7347"/>
    <property type="match status" value="1"/>
</dbReference>
<organism evidence="4 7">
    <name type="scientific">Natronoglomus mannanivorans</name>
    <dbReference type="NCBI Taxonomy" id="2979990"/>
    <lineage>
        <taxon>Archaea</taxon>
        <taxon>Methanobacteriati</taxon>
        <taxon>Methanobacteriota</taxon>
        <taxon>Stenosarchaea group</taxon>
        <taxon>Halobacteria</taxon>
        <taxon>Halobacteriales</taxon>
        <taxon>Natrialbaceae</taxon>
        <taxon>Natronoglomus</taxon>
    </lineage>
</organism>
<evidence type="ECO:0000313" key="7">
    <source>
        <dbReference type="Proteomes" id="UP001321018"/>
    </source>
</evidence>
<keyword evidence="6" id="KW-1185">Reference proteome</keyword>
<feature type="domain" description="DUF7347" evidence="2">
    <location>
        <begin position="4"/>
        <end position="112"/>
    </location>
</feature>
<protein>
    <submittedName>
        <fullName evidence="4">ArsR family transcriptional regulator</fullName>
    </submittedName>
</protein>
<dbReference type="Proteomes" id="UP001321018">
    <property type="component" value="Unassembled WGS sequence"/>
</dbReference>
<dbReference type="AlphaFoldDB" id="A0AAP3E2T9"/>
<evidence type="ECO:0000313" key="5">
    <source>
        <dbReference type="EMBL" id="MCU4974239.1"/>
    </source>
</evidence>
<dbReference type="EMBL" id="JAOPKA010000010">
    <property type="protein sequence ID" value="MCU4742760.1"/>
    <property type="molecule type" value="Genomic_DNA"/>
</dbReference>
<feature type="domain" description="DUF7351" evidence="3">
    <location>
        <begin position="220"/>
        <end position="356"/>
    </location>
</feature>
<evidence type="ECO:0000313" key="6">
    <source>
        <dbReference type="Proteomes" id="UP001320972"/>
    </source>
</evidence>
<evidence type="ECO:0000259" key="2">
    <source>
        <dbReference type="Pfam" id="PF24038"/>
    </source>
</evidence>
<feature type="compositionally biased region" description="Low complexity" evidence="1">
    <location>
        <begin position="187"/>
        <end position="204"/>
    </location>
</feature>
<sequence length="447" mass="47951">MSEPSDAFQALGNEIRIGILETMLEYVDTDANTGSDVEDGQTSDIDSGTDVDVSPDLHTRTRLTFSELFETTGLETSAQFAYHLEQLVGPYLRKTESGYELTYSGLQIARAIASGAYTHRVDRSSISLAESCPFCEVDALEARSRDNVVTVACRACDRSLLSLQFPPAGLVAHAGSETERESRSESTETITEADASTSTATATETETETEAATETPPAPEAGIPDAFDRYHRHRLALLREGVCPECSGDVDATLTSVSAAVEDALPEALTDHVQASFECQQCGHDLRTPVALTLLQHPAIVSFYYDHGQDVRERPIWNVGHEWSESVLSTDPLCVRVVVELEGDVLALYVDSSLRVVEVQRAASETSSESGGDETRTATEMAAQTASQPNTDRTGTATNTDERTPHTDDGPPEANAETSSVTDTAETAETTTTESSTSDSSEGTTSA</sequence>
<feature type="compositionally biased region" description="Polar residues" evidence="1">
    <location>
        <begin position="382"/>
        <end position="399"/>
    </location>
</feature>
<feature type="region of interest" description="Disordered" evidence="1">
    <location>
        <begin position="362"/>
        <end position="447"/>
    </location>
</feature>
<feature type="compositionally biased region" description="Basic and acidic residues" evidence="1">
    <location>
        <begin position="400"/>
        <end position="409"/>
    </location>
</feature>
<feature type="region of interest" description="Disordered" evidence="1">
    <location>
        <begin position="172"/>
        <end position="224"/>
    </location>
</feature>
<gene>
    <name evidence="5" type="ORF">OB955_16050</name>
    <name evidence="4" type="ORF">OB960_15310</name>
</gene>
<evidence type="ECO:0000256" key="1">
    <source>
        <dbReference type="SAM" id="MobiDB-lite"/>
    </source>
</evidence>
<dbReference type="Pfam" id="PF24042">
    <property type="entry name" value="DUF7351"/>
    <property type="match status" value="2"/>
</dbReference>
<dbReference type="InterPro" id="IPR055775">
    <property type="entry name" value="DUF7351"/>
</dbReference>
<feature type="domain" description="DUF7351" evidence="3">
    <location>
        <begin position="130"/>
        <end position="193"/>
    </location>
</feature>
<name>A0AAP3E2T9_9EURY</name>
<accession>A0AAP3E2T9</accession>
<feature type="region of interest" description="Disordered" evidence="1">
    <location>
        <begin position="31"/>
        <end position="53"/>
    </location>
</feature>
<dbReference type="InterPro" id="IPR055771">
    <property type="entry name" value="DUF7347"/>
</dbReference>
<comment type="caution">
    <text evidence="4">The sequence shown here is derived from an EMBL/GenBank/DDBJ whole genome shotgun (WGS) entry which is preliminary data.</text>
</comment>
<dbReference type="EMBL" id="JAOPKB010000010">
    <property type="protein sequence ID" value="MCU4974239.1"/>
    <property type="molecule type" value="Genomic_DNA"/>
</dbReference>
<dbReference type="Proteomes" id="UP001320972">
    <property type="component" value="Unassembled WGS sequence"/>
</dbReference>
<feature type="compositionally biased region" description="Basic and acidic residues" evidence="1">
    <location>
        <begin position="176"/>
        <end position="186"/>
    </location>
</feature>
<reference evidence="4 6" key="1">
    <citation type="submission" date="2022-09" db="EMBL/GenBank/DDBJ databases">
        <title>Enrichment on poylsaccharides allowed isolation of novel metabolic and taxonomic groups of Haloarchaea.</title>
        <authorList>
            <person name="Sorokin D.Y."/>
            <person name="Elcheninov A.G."/>
            <person name="Khizhniak T.V."/>
            <person name="Kolganova T.V."/>
            <person name="Kublanov I.V."/>
        </authorList>
    </citation>
    <scope>NUCLEOTIDE SEQUENCE</scope>
    <source>
        <strain evidence="5 6">AArc-m2/3/4</strain>
        <strain evidence="4">AArc-xg1-1</strain>
    </source>
</reference>
<evidence type="ECO:0000313" key="4">
    <source>
        <dbReference type="EMBL" id="MCU4742760.1"/>
    </source>
</evidence>